<dbReference type="Proteomes" id="UP000005522">
    <property type="component" value="Chromosome"/>
</dbReference>
<keyword evidence="2" id="KW-0489">Methyltransferase</keyword>
<dbReference type="GeneID" id="92930344"/>
<protein>
    <submittedName>
        <fullName evidence="2">Putative phosphatidylethanolamine N-methyltransferase</fullName>
    </submittedName>
</protein>
<dbReference type="RefSeq" id="WP_004870341.1">
    <property type="nucleotide sequence ID" value="NZ_CP005986.1"/>
</dbReference>
<sequence>MSRSSLRRAYGVWAPIYDRAVSGFSGPLRRQSLTELPEDARRILIDGIGTGLDLPYLPAGREVLGIDLSRAMLRRAQGRGQAVWLVEADAEALPLADQSVDLVVLHLILAVVPDARKALAEVVRVLRPGGEIRLLDKFLRPGERAWLRRAIAPLSAALATHTDLVFEDILAQEPSLVLISDSPAALGGWFRLIRLRKTASV</sequence>
<dbReference type="InterPro" id="IPR013216">
    <property type="entry name" value="Methyltransf_11"/>
</dbReference>
<feature type="domain" description="Methyltransferase type 11" evidence="1">
    <location>
        <begin position="47"/>
        <end position="132"/>
    </location>
</feature>
<dbReference type="EMBL" id="CP005986">
    <property type="protein sequence ID" value="AIA54216.1"/>
    <property type="molecule type" value="Genomic_DNA"/>
</dbReference>
<evidence type="ECO:0000259" key="1">
    <source>
        <dbReference type="Pfam" id="PF08241"/>
    </source>
</evidence>
<accession>A0A059ZW82</accession>
<reference evidence="2 3" key="1">
    <citation type="journal article" date="2009" name="J. Bacteriol.">
        <title>Draft genome sequence of the extremely acidophilic bacterium Acidithiobacillus caldus ATCC 51756 reveals metabolic versatility in the genus Acidithiobacillus.</title>
        <authorList>
            <person name="Valdes J."/>
            <person name="Quatrini R."/>
            <person name="Hallberg K."/>
            <person name="Dopson M."/>
            <person name="Valenzuela P.D."/>
            <person name="Holmes D.S."/>
        </authorList>
    </citation>
    <scope>NUCLEOTIDE SEQUENCE [LARGE SCALE GENOMIC DNA]</scope>
    <source>
        <strain evidence="3">ATCC 51756 / DSM 8584 / KU</strain>
    </source>
</reference>
<dbReference type="eggNOG" id="COG2226">
    <property type="taxonomic scope" value="Bacteria"/>
</dbReference>
<dbReference type="PANTHER" id="PTHR43591">
    <property type="entry name" value="METHYLTRANSFERASE"/>
    <property type="match status" value="1"/>
</dbReference>
<dbReference type="KEGG" id="acz:Acaty_c0326"/>
<dbReference type="GO" id="GO:0032259">
    <property type="term" value="P:methylation"/>
    <property type="evidence" value="ECO:0007669"/>
    <property type="project" value="UniProtKB-KW"/>
</dbReference>
<dbReference type="Gene3D" id="3.40.50.150">
    <property type="entry name" value="Vaccinia Virus protein VP39"/>
    <property type="match status" value="1"/>
</dbReference>
<dbReference type="Pfam" id="PF08241">
    <property type="entry name" value="Methyltransf_11"/>
    <property type="match status" value="1"/>
</dbReference>
<dbReference type="SUPFAM" id="SSF53335">
    <property type="entry name" value="S-adenosyl-L-methionine-dependent methyltransferases"/>
    <property type="match status" value="1"/>
</dbReference>
<gene>
    <name evidence="2" type="ORF">Acaty_c0326</name>
</gene>
<proteinExistence type="predicted"/>
<evidence type="ECO:0000313" key="2">
    <source>
        <dbReference type="EMBL" id="AIA54216.1"/>
    </source>
</evidence>
<evidence type="ECO:0000313" key="3">
    <source>
        <dbReference type="Proteomes" id="UP000005522"/>
    </source>
</evidence>
<name>A0A059ZW82_ACICK</name>
<keyword evidence="2" id="KW-0808">Transferase</keyword>
<dbReference type="CDD" id="cd02440">
    <property type="entry name" value="AdoMet_MTases"/>
    <property type="match status" value="1"/>
</dbReference>
<dbReference type="InterPro" id="IPR029063">
    <property type="entry name" value="SAM-dependent_MTases_sf"/>
</dbReference>
<dbReference type="GO" id="GO:0008757">
    <property type="term" value="F:S-adenosylmethionine-dependent methyltransferase activity"/>
    <property type="evidence" value="ECO:0007669"/>
    <property type="project" value="InterPro"/>
</dbReference>
<dbReference type="HOGENOM" id="CLU_037990_7_0_6"/>
<organism evidence="2 3">
    <name type="scientific">Acidithiobacillus caldus (strain ATCC 51756 / DSM 8584 / KU)</name>
    <dbReference type="NCBI Taxonomy" id="637389"/>
    <lineage>
        <taxon>Bacteria</taxon>
        <taxon>Pseudomonadati</taxon>
        <taxon>Pseudomonadota</taxon>
        <taxon>Acidithiobacillia</taxon>
        <taxon>Acidithiobacillales</taxon>
        <taxon>Acidithiobacillaceae</taxon>
        <taxon>Acidithiobacillus</taxon>
    </lineage>
</organism>
<dbReference type="AlphaFoldDB" id="A0A059ZW82"/>